<keyword evidence="6" id="KW-1185">Reference proteome</keyword>
<keyword evidence="3" id="KW-0812">Transmembrane</keyword>
<evidence type="ECO:0000313" key="6">
    <source>
        <dbReference type="Proteomes" id="UP000619479"/>
    </source>
</evidence>
<evidence type="ECO:0000256" key="3">
    <source>
        <dbReference type="SAM" id="Phobius"/>
    </source>
</evidence>
<sequence>MAVIPPLGFRTVSARAGFPRTSRPRAGLFSVLVAAVVTVVLGVSGTAAWAADPEGGSKKLRANLEAASKGYEQAKTRLASSKKRETQLNVTMKAAQDRASRLTTRVTAVANRSYQMGRVSTVMLLLNSSNPDSFIERVQGLDMLAQVDGSTLASYREDIETTKKAQTALKAEILEQQRQLKVMEGKKKQAETALAEVGGGSAGGFVDASSAAAEPAPRNSDGSWPKESCTVDDPSSTGCVTPRTLHAYQQARADGFTHYTVCWSQRDSGEHPKGRACDFSANASTFKDAAATGSDKAYGDRLAAYFVKNADRLGVMYVIWYRQIWTPSTGWRAYSASGGPSVVHTNHVHLSEL</sequence>
<evidence type="ECO:0000256" key="1">
    <source>
        <dbReference type="SAM" id="Coils"/>
    </source>
</evidence>
<organism evidence="5 6">
    <name type="scientific">Actinoplanes cyaneus</name>
    <dbReference type="NCBI Taxonomy" id="52696"/>
    <lineage>
        <taxon>Bacteria</taxon>
        <taxon>Bacillati</taxon>
        <taxon>Actinomycetota</taxon>
        <taxon>Actinomycetes</taxon>
        <taxon>Micromonosporales</taxon>
        <taxon>Micromonosporaceae</taxon>
        <taxon>Actinoplanes</taxon>
    </lineage>
</organism>
<dbReference type="AlphaFoldDB" id="A0A919M617"/>
<gene>
    <name evidence="5" type="ORF">Acy02nite_18150</name>
</gene>
<evidence type="ECO:0000259" key="4">
    <source>
        <dbReference type="Pfam" id="PF26571"/>
    </source>
</evidence>
<feature type="domain" description="ARB-07466-like C-terminal" evidence="4">
    <location>
        <begin position="237"/>
        <end position="344"/>
    </location>
</feature>
<keyword evidence="3" id="KW-1133">Transmembrane helix</keyword>
<feature type="region of interest" description="Disordered" evidence="2">
    <location>
        <begin position="206"/>
        <end position="236"/>
    </location>
</feature>
<feature type="coiled-coil region" evidence="1">
    <location>
        <begin position="152"/>
        <end position="193"/>
    </location>
</feature>
<keyword evidence="1" id="KW-0175">Coiled coil</keyword>
<name>A0A919M617_9ACTN</name>
<dbReference type="Pfam" id="PF26571">
    <property type="entry name" value="VldE"/>
    <property type="match status" value="1"/>
</dbReference>
<dbReference type="InterPro" id="IPR058593">
    <property type="entry name" value="ARB_07466-like_C"/>
</dbReference>
<reference evidence="5" key="1">
    <citation type="submission" date="2021-01" db="EMBL/GenBank/DDBJ databases">
        <title>Whole genome shotgun sequence of Actinoplanes cyaneus NBRC 14990.</title>
        <authorList>
            <person name="Komaki H."/>
            <person name="Tamura T."/>
        </authorList>
    </citation>
    <scope>NUCLEOTIDE SEQUENCE</scope>
    <source>
        <strain evidence="5">NBRC 14990</strain>
    </source>
</reference>
<feature type="transmembrane region" description="Helical" evidence="3">
    <location>
        <begin position="28"/>
        <end position="51"/>
    </location>
</feature>
<evidence type="ECO:0000256" key="2">
    <source>
        <dbReference type="SAM" id="MobiDB-lite"/>
    </source>
</evidence>
<dbReference type="Gene3D" id="6.10.250.3150">
    <property type="match status" value="1"/>
</dbReference>
<comment type="caution">
    <text evidence="5">The sequence shown here is derived from an EMBL/GenBank/DDBJ whole genome shotgun (WGS) entry which is preliminary data.</text>
</comment>
<dbReference type="RefSeq" id="WP_307872274.1">
    <property type="nucleotide sequence ID" value="NZ_BAAAUC010000031.1"/>
</dbReference>
<dbReference type="Proteomes" id="UP000619479">
    <property type="component" value="Unassembled WGS sequence"/>
</dbReference>
<proteinExistence type="predicted"/>
<keyword evidence="3" id="KW-0472">Membrane</keyword>
<evidence type="ECO:0000313" key="5">
    <source>
        <dbReference type="EMBL" id="GID63934.1"/>
    </source>
</evidence>
<accession>A0A919M617</accession>
<protein>
    <recommendedName>
        <fullName evidence="4">ARB-07466-like C-terminal domain-containing protein</fullName>
    </recommendedName>
</protein>
<dbReference type="EMBL" id="BOMH01000014">
    <property type="protein sequence ID" value="GID63934.1"/>
    <property type="molecule type" value="Genomic_DNA"/>
</dbReference>